<dbReference type="InterPro" id="IPR027417">
    <property type="entry name" value="P-loop_NTPase"/>
</dbReference>
<dbReference type="GO" id="GO:0005524">
    <property type="term" value="F:ATP binding"/>
    <property type="evidence" value="ECO:0007669"/>
    <property type="project" value="InterPro"/>
</dbReference>
<feature type="region of interest" description="Disordered" evidence="4">
    <location>
        <begin position="1"/>
        <end position="92"/>
    </location>
</feature>
<dbReference type="PANTHER" id="PTHR10799">
    <property type="entry name" value="SNF2/RAD54 HELICASE FAMILY"/>
    <property type="match status" value="1"/>
</dbReference>
<dbReference type="EMBL" id="LNZH02000179">
    <property type="protein sequence ID" value="OCB88423.1"/>
    <property type="molecule type" value="Genomic_DNA"/>
</dbReference>
<dbReference type="OrthoDB" id="5857104at2759"/>
<feature type="compositionally biased region" description="Polar residues" evidence="4">
    <location>
        <begin position="104"/>
        <end position="119"/>
    </location>
</feature>
<feature type="region of interest" description="Disordered" evidence="4">
    <location>
        <begin position="104"/>
        <end position="238"/>
    </location>
</feature>
<reference evidence="7" key="1">
    <citation type="submission" date="2016-06" db="EMBL/GenBank/DDBJ databases">
        <title>Draft Genome sequence of the fungus Inonotus baumii.</title>
        <authorList>
            <person name="Zhu H."/>
            <person name="Lin W."/>
        </authorList>
    </citation>
    <scope>NUCLEOTIDE SEQUENCE</scope>
    <source>
        <strain evidence="7">821</strain>
    </source>
</reference>
<dbReference type="PROSITE" id="PS51192">
    <property type="entry name" value="HELICASE_ATP_BIND_1"/>
    <property type="match status" value="1"/>
</dbReference>
<feature type="compositionally biased region" description="Basic and acidic residues" evidence="4">
    <location>
        <begin position="162"/>
        <end position="171"/>
    </location>
</feature>
<evidence type="ECO:0000259" key="5">
    <source>
        <dbReference type="PROSITE" id="PS51192"/>
    </source>
</evidence>
<feature type="region of interest" description="Disordered" evidence="4">
    <location>
        <begin position="1065"/>
        <end position="1130"/>
    </location>
</feature>
<dbReference type="AlphaFoldDB" id="A0A9Q5HYL9"/>
<feature type="compositionally biased region" description="Acidic residues" evidence="4">
    <location>
        <begin position="379"/>
        <end position="389"/>
    </location>
</feature>
<protein>
    <submittedName>
        <fullName evidence="7">Uncharacterized protein</fullName>
    </submittedName>
</protein>
<dbReference type="Gene3D" id="3.40.50.10810">
    <property type="entry name" value="Tandem AAA-ATPase domain"/>
    <property type="match status" value="1"/>
</dbReference>
<proteinExistence type="predicted"/>
<dbReference type="Pfam" id="PF00271">
    <property type="entry name" value="Helicase_C"/>
    <property type="match status" value="1"/>
</dbReference>
<feature type="compositionally biased region" description="Low complexity" evidence="4">
    <location>
        <begin position="338"/>
        <end position="356"/>
    </location>
</feature>
<dbReference type="InterPro" id="IPR049730">
    <property type="entry name" value="SNF2/RAD54-like_C"/>
</dbReference>
<keyword evidence="2" id="KW-0378">Hydrolase</keyword>
<evidence type="ECO:0000259" key="6">
    <source>
        <dbReference type="PROSITE" id="PS51194"/>
    </source>
</evidence>
<evidence type="ECO:0000256" key="2">
    <source>
        <dbReference type="ARBA" id="ARBA00022801"/>
    </source>
</evidence>
<comment type="caution">
    <text evidence="7">The sequence shown here is derived from an EMBL/GenBank/DDBJ whole genome shotgun (WGS) entry which is preliminary data.</text>
</comment>
<sequence length="1130" mass="124952">MSSGADVASDTRRLAENLTRFAYNPDQKHPPNGQQASNVSSAPSRVNGKPCNPPAQSRDATNSSRFFTAIPANGTVLAPDPSPLSKESTYQPYRPYQYSNDAVSMVSSSHHNSWGQSLKNHADPLSRPSGFVASTGANNAPITRRSPPSGRRPIDLDEGIDDERPRKRVNMDDTSSEPVDVLVPGSPSSPDIVRPGQKRRLVTNKSSTLSSSLSSDEHSPDKHAFLTGSPKPRLVRGGGSDEKALVALRMCHPQFPPSIVDAVYHSVGGHPGNTTKILNDPNFDASMYKSPSSVSTPSSVRVVGKVKEVEEEREAQRAQQKQIASKSSIYKNRAIIDSPTPSSSSLPTSPLATVDPDPSPVRPRPARLKSRRQIVDSASENESESEDEDPVYRFEKQALQSFNSLGSDALRELTGCTDEQVAKIMSLRPFQSVSDLKKRLGQDKKKAGPADISPRLFEECVEIYEGYGNVDKILKDCERIGTELKKAIAAWTKRSKGKEREDSPVLRDLSDDGALAIVSLPGSTSTNSLLTRAPSLLAPGVQLKDYQLTGVNWLRLLHSKGYSCILADEMGLGKTVQVISFFAQLKEQGCAGPHLVVVPSSTLENWCREFERFAPSIAIETYYGNKNDRPFLRDRLQRTYVGKDSKKGKNWEVVITTYNLANNLQELVSVMGFILPDKFGDEVAAHLRAIFKVKGDTKLLLAEERVKRAKTMMTPFVLRRRKDQVLKDLPNKTERIEWCSLSPLQANIYNDARQRSRKTIMDQTMNETGNDDPNTAGSRVGNKALRKAGKSNGRGKDKKYLENTSNVLMELRKAASHPMLFRTHFTDDKLSSLTRVLLKEPDFKKRGAIFEYVKEDMEVMTDSELQAFCRTYKSTQKFLLDETCYLESGKIKTMLNLLDRYISQGRKCLIFSQFTQILDILQVVLKQRSVKHLVLTGSTAVDVRQGLVDEFTEDESIPVFLLSTKAGGMGINLTAASVVILFDQDFNPHNDRQAADRAYRIGQKLDVEVVKLISRGTIEEDMFRLGQTKLALDEAVAGDAEEGDGDSKAEKVMRTSLMETLRKQFEAEESGGSKEVPVTVTTNGADSPRKRERKATTSNGLGASLKKKGQKPIPIDVNSDESELTDLEDS</sequence>
<keyword evidence="3" id="KW-0067">ATP-binding</keyword>
<dbReference type="SUPFAM" id="SSF52540">
    <property type="entry name" value="P-loop containing nucleoside triphosphate hydrolases"/>
    <property type="match status" value="2"/>
</dbReference>
<feature type="compositionally biased region" description="Basic and acidic residues" evidence="4">
    <location>
        <begin position="215"/>
        <end position="224"/>
    </location>
</feature>
<dbReference type="GO" id="GO:0016787">
    <property type="term" value="F:hydrolase activity"/>
    <property type="evidence" value="ECO:0007669"/>
    <property type="project" value="UniProtKB-KW"/>
</dbReference>
<feature type="domain" description="Helicase ATP-binding" evidence="5">
    <location>
        <begin position="555"/>
        <end position="664"/>
    </location>
</feature>
<keyword evidence="1" id="KW-0547">Nucleotide-binding</keyword>
<accession>A0A9Q5HYL9</accession>
<dbReference type="InterPro" id="IPR001650">
    <property type="entry name" value="Helicase_C-like"/>
</dbReference>
<dbReference type="InterPro" id="IPR038718">
    <property type="entry name" value="SNF2-like_sf"/>
</dbReference>
<evidence type="ECO:0000256" key="4">
    <source>
        <dbReference type="SAM" id="MobiDB-lite"/>
    </source>
</evidence>
<dbReference type="InterPro" id="IPR014001">
    <property type="entry name" value="Helicase_ATP-bd"/>
</dbReference>
<feature type="compositionally biased region" description="Polar residues" evidence="4">
    <location>
        <begin position="54"/>
        <end position="66"/>
    </location>
</feature>
<dbReference type="SMART" id="SM00490">
    <property type="entry name" value="HELICc"/>
    <property type="match status" value="1"/>
</dbReference>
<dbReference type="CDD" id="cd18793">
    <property type="entry name" value="SF2_C_SNF"/>
    <property type="match status" value="1"/>
</dbReference>
<organism evidence="7 8">
    <name type="scientific">Sanghuangporus baumii</name>
    <name type="common">Phellinus baumii</name>
    <dbReference type="NCBI Taxonomy" id="108892"/>
    <lineage>
        <taxon>Eukaryota</taxon>
        <taxon>Fungi</taxon>
        <taxon>Dikarya</taxon>
        <taxon>Basidiomycota</taxon>
        <taxon>Agaricomycotina</taxon>
        <taxon>Agaricomycetes</taxon>
        <taxon>Hymenochaetales</taxon>
        <taxon>Hymenochaetaceae</taxon>
        <taxon>Sanghuangporus</taxon>
    </lineage>
</organism>
<dbReference type="PROSITE" id="PS51194">
    <property type="entry name" value="HELICASE_CTER"/>
    <property type="match status" value="1"/>
</dbReference>
<feature type="compositionally biased region" description="Polar residues" evidence="4">
    <location>
        <begin position="764"/>
        <end position="777"/>
    </location>
</feature>
<gene>
    <name evidence="7" type="ORF">A7U60_g4465</name>
</gene>
<name>A0A9Q5HYL9_SANBA</name>
<evidence type="ECO:0000313" key="7">
    <source>
        <dbReference type="EMBL" id="OCB88423.1"/>
    </source>
</evidence>
<dbReference type="InterPro" id="IPR000330">
    <property type="entry name" value="SNF2_N"/>
</dbReference>
<keyword evidence="8" id="KW-1185">Reference proteome</keyword>
<dbReference type="SMART" id="SM00487">
    <property type="entry name" value="DEXDc"/>
    <property type="match status" value="1"/>
</dbReference>
<evidence type="ECO:0000313" key="8">
    <source>
        <dbReference type="Proteomes" id="UP000757232"/>
    </source>
</evidence>
<feature type="region of interest" description="Disordered" evidence="4">
    <location>
        <begin position="332"/>
        <end position="390"/>
    </location>
</feature>
<dbReference type="Proteomes" id="UP000757232">
    <property type="component" value="Unassembled WGS sequence"/>
</dbReference>
<feature type="domain" description="Helicase C-terminal" evidence="6">
    <location>
        <begin position="896"/>
        <end position="1069"/>
    </location>
</feature>
<evidence type="ECO:0000256" key="1">
    <source>
        <dbReference type="ARBA" id="ARBA00022741"/>
    </source>
</evidence>
<feature type="compositionally biased region" description="Polar residues" evidence="4">
    <location>
        <begin position="32"/>
        <end position="44"/>
    </location>
</feature>
<dbReference type="Gene3D" id="3.40.50.300">
    <property type="entry name" value="P-loop containing nucleotide triphosphate hydrolases"/>
    <property type="match status" value="1"/>
</dbReference>
<evidence type="ECO:0000256" key="3">
    <source>
        <dbReference type="ARBA" id="ARBA00022840"/>
    </source>
</evidence>
<feature type="compositionally biased region" description="Acidic residues" evidence="4">
    <location>
        <begin position="1118"/>
        <end position="1130"/>
    </location>
</feature>
<feature type="region of interest" description="Disordered" evidence="4">
    <location>
        <begin position="764"/>
        <end position="799"/>
    </location>
</feature>
<dbReference type="Pfam" id="PF00176">
    <property type="entry name" value="SNF2-rel_dom"/>
    <property type="match status" value="2"/>
</dbReference>